<keyword evidence="2" id="KW-1185">Reference proteome</keyword>
<dbReference type="Proteomes" id="UP001516023">
    <property type="component" value="Unassembled WGS sequence"/>
</dbReference>
<proteinExistence type="predicted"/>
<sequence>MILMSPTYASWPDLFGFLLCAQRLNDADGWTDIPTYPHPEQEHLLAHHLLLIDKNEGHKHQEVLNLSMAKLTTT</sequence>
<dbReference type="EMBL" id="JABMIG020000169">
    <property type="protein sequence ID" value="KAL3787762.1"/>
    <property type="molecule type" value="Genomic_DNA"/>
</dbReference>
<comment type="caution">
    <text evidence="1">The sequence shown here is derived from an EMBL/GenBank/DDBJ whole genome shotgun (WGS) entry which is preliminary data.</text>
</comment>
<accession>A0ABD3PJ23</accession>
<name>A0ABD3PJ23_9STRA</name>
<dbReference type="AlphaFoldDB" id="A0ABD3PJ23"/>
<evidence type="ECO:0000313" key="1">
    <source>
        <dbReference type="EMBL" id="KAL3787762.1"/>
    </source>
</evidence>
<evidence type="ECO:0000313" key="2">
    <source>
        <dbReference type="Proteomes" id="UP001516023"/>
    </source>
</evidence>
<protein>
    <submittedName>
        <fullName evidence="1">Uncharacterized protein</fullName>
    </submittedName>
</protein>
<reference evidence="1 2" key="1">
    <citation type="journal article" date="2020" name="G3 (Bethesda)">
        <title>Improved Reference Genome for Cyclotella cryptica CCMP332, a Model for Cell Wall Morphogenesis, Salinity Adaptation, and Lipid Production in Diatoms (Bacillariophyta).</title>
        <authorList>
            <person name="Roberts W.R."/>
            <person name="Downey K.M."/>
            <person name="Ruck E.C."/>
            <person name="Traller J.C."/>
            <person name="Alverson A.J."/>
        </authorList>
    </citation>
    <scope>NUCLEOTIDE SEQUENCE [LARGE SCALE GENOMIC DNA]</scope>
    <source>
        <strain evidence="1 2">CCMP332</strain>
    </source>
</reference>
<gene>
    <name evidence="1" type="ORF">HJC23_009813</name>
</gene>
<organism evidence="1 2">
    <name type="scientific">Cyclotella cryptica</name>
    <dbReference type="NCBI Taxonomy" id="29204"/>
    <lineage>
        <taxon>Eukaryota</taxon>
        <taxon>Sar</taxon>
        <taxon>Stramenopiles</taxon>
        <taxon>Ochrophyta</taxon>
        <taxon>Bacillariophyta</taxon>
        <taxon>Coscinodiscophyceae</taxon>
        <taxon>Thalassiosirophycidae</taxon>
        <taxon>Stephanodiscales</taxon>
        <taxon>Stephanodiscaceae</taxon>
        <taxon>Cyclotella</taxon>
    </lineage>
</organism>